<feature type="domain" description="Endoribonuclease YicC-like N-terminal" evidence="6">
    <location>
        <begin position="7"/>
        <end position="161"/>
    </location>
</feature>
<evidence type="ECO:0000256" key="1">
    <source>
        <dbReference type="ARBA" id="ARBA00001968"/>
    </source>
</evidence>
<gene>
    <name evidence="8" type="ORF">A2519_19165</name>
</gene>
<evidence type="ECO:0000313" key="8">
    <source>
        <dbReference type="EMBL" id="OGK01448.1"/>
    </source>
</evidence>
<dbReference type="PANTHER" id="PTHR30636:SF3">
    <property type="entry name" value="UPF0701 PROTEIN YICC"/>
    <property type="match status" value="1"/>
</dbReference>
<dbReference type="InterPro" id="IPR013551">
    <property type="entry name" value="YicC-like_C"/>
</dbReference>
<comment type="cofactor">
    <cofactor evidence="1">
        <name>a divalent metal cation</name>
        <dbReference type="ChEBI" id="CHEBI:60240"/>
    </cofactor>
</comment>
<dbReference type="GO" id="GO:0016787">
    <property type="term" value="F:hydrolase activity"/>
    <property type="evidence" value="ECO:0007669"/>
    <property type="project" value="UniProtKB-KW"/>
</dbReference>
<dbReference type="InterPro" id="IPR013527">
    <property type="entry name" value="YicC-like_N"/>
</dbReference>
<evidence type="ECO:0000259" key="7">
    <source>
        <dbReference type="Pfam" id="PF08340"/>
    </source>
</evidence>
<evidence type="ECO:0000256" key="2">
    <source>
        <dbReference type="ARBA" id="ARBA00022722"/>
    </source>
</evidence>
<evidence type="ECO:0000256" key="4">
    <source>
        <dbReference type="ARBA" id="ARBA00022801"/>
    </source>
</evidence>
<dbReference type="Pfam" id="PF03755">
    <property type="entry name" value="YicC-like_N"/>
    <property type="match status" value="1"/>
</dbReference>
<keyword evidence="4" id="KW-0378">Hydrolase</keyword>
<protein>
    <submittedName>
        <fullName evidence="8">YicC family protein</fullName>
    </submittedName>
</protein>
<dbReference type="AlphaFoldDB" id="A0A1F7F4E2"/>
<proteinExistence type="inferred from homology"/>
<keyword evidence="3" id="KW-0255">Endonuclease</keyword>
<dbReference type="InterPro" id="IPR005229">
    <property type="entry name" value="YicC/YloC-like"/>
</dbReference>
<organism evidence="8 9">
    <name type="scientific">Candidatus Raymondbacteria bacterium RIFOXYD12_FULL_49_13</name>
    <dbReference type="NCBI Taxonomy" id="1817890"/>
    <lineage>
        <taxon>Bacteria</taxon>
        <taxon>Raymondiibacteriota</taxon>
    </lineage>
</organism>
<dbReference type="Pfam" id="PF08340">
    <property type="entry name" value="YicC-like_C"/>
    <property type="match status" value="1"/>
</dbReference>
<dbReference type="Proteomes" id="UP000179243">
    <property type="component" value="Unassembled WGS sequence"/>
</dbReference>
<reference evidence="8 9" key="1">
    <citation type="journal article" date="2016" name="Nat. Commun.">
        <title>Thousands of microbial genomes shed light on interconnected biogeochemical processes in an aquifer system.</title>
        <authorList>
            <person name="Anantharaman K."/>
            <person name="Brown C.T."/>
            <person name="Hug L.A."/>
            <person name="Sharon I."/>
            <person name="Castelle C.J."/>
            <person name="Probst A.J."/>
            <person name="Thomas B.C."/>
            <person name="Singh A."/>
            <person name="Wilkins M.J."/>
            <person name="Karaoz U."/>
            <person name="Brodie E.L."/>
            <person name="Williams K.H."/>
            <person name="Hubbard S.S."/>
            <person name="Banfield J.F."/>
        </authorList>
    </citation>
    <scope>NUCLEOTIDE SEQUENCE [LARGE SCALE GENOMIC DNA]</scope>
</reference>
<dbReference type="GO" id="GO:0004521">
    <property type="term" value="F:RNA endonuclease activity"/>
    <property type="evidence" value="ECO:0007669"/>
    <property type="project" value="InterPro"/>
</dbReference>
<comment type="similarity">
    <text evidence="5">Belongs to the YicC/YloC family.</text>
</comment>
<dbReference type="EMBL" id="MFYX01000125">
    <property type="protein sequence ID" value="OGK01448.1"/>
    <property type="molecule type" value="Genomic_DNA"/>
</dbReference>
<sequence>MTKKQPVYSMTGYGKGLFQSKKRKIAAELKSVNNRFFEFQLKGSYILDPFEASIISLLKKTIKRGSVTLFVNVQEFEESATVPYLNLPLIRAYESLFEKAQRTLKRNDPIPFSFLLGLPDVIRTYSSAEKDKTLADDILEAVQGAVDELNVMRQKEGSALVQDLAARIILTEKYLANIQEKIPARMDAYKQRLEKKVADVIKEGADETTRMRLLSEFAIMADKMDVSEEITRFKSHTQQFSDALQGMTEPGKRLGFLLQEMNREINTLSAKAQDPDIISSCVAVKEELEKMREQVQNLE</sequence>
<dbReference type="PANTHER" id="PTHR30636">
    <property type="entry name" value="UPF0701 PROTEIN YICC"/>
    <property type="match status" value="1"/>
</dbReference>
<comment type="caution">
    <text evidence="8">The sequence shown here is derived from an EMBL/GenBank/DDBJ whole genome shotgun (WGS) entry which is preliminary data.</text>
</comment>
<name>A0A1F7F4E2_UNCRA</name>
<evidence type="ECO:0000256" key="5">
    <source>
        <dbReference type="ARBA" id="ARBA00035648"/>
    </source>
</evidence>
<evidence type="ECO:0000313" key="9">
    <source>
        <dbReference type="Proteomes" id="UP000179243"/>
    </source>
</evidence>
<keyword evidence="2" id="KW-0540">Nuclease</keyword>
<evidence type="ECO:0000259" key="6">
    <source>
        <dbReference type="Pfam" id="PF03755"/>
    </source>
</evidence>
<accession>A0A1F7F4E2</accession>
<feature type="domain" description="Endoribonuclease YicC-like C-terminal" evidence="7">
    <location>
        <begin position="178"/>
        <end position="299"/>
    </location>
</feature>
<evidence type="ECO:0000256" key="3">
    <source>
        <dbReference type="ARBA" id="ARBA00022759"/>
    </source>
</evidence>
<dbReference type="NCBIfam" id="TIGR00255">
    <property type="entry name" value="YicC/YloC family endoribonuclease"/>
    <property type="match status" value="1"/>
</dbReference>